<sequence length="187" mass="20695">MKKLIGLISIMLLIVLSVLGCSAKTDPISINNSEKIKNIKLTDAEDESIQLSLFFDDSKDEEKAQVTVEERVIIKEELLGELIVQELIKGPTTTSQLKPIFPKDTRLLSFSVSDNIAYINLSKEVVSKTTKAQEEACLKALALSLCQLQEITSIKILVENKDIVTLGGNYDITKPFSPETIQLVNSK</sequence>
<dbReference type="SMART" id="SM00909">
    <property type="entry name" value="Germane"/>
    <property type="match status" value="1"/>
</dbReference>
<dbReference type="RefSeq" id="WP_073338938.1">
    <property type="nucleotide sequence ID" value="NZ_FQXM01000015.1"/>
</dbReference>
<keyword evidence="3" id="KW-1185">Reference proteome</keyword>
<dbReference type="EMBL" id="FQXM01000015">
    <property type="protein sequence ID" value="SHH82838.1"/>
    <property type="molecule type" value="Genomic_DNA"/>
</dbReference>
<dbReference type="InterPro" id="IPR019606">
    <property type="entry name" value="GerMN"/>
</dbReference>
<gene>
    <name evidence="2" type="ORF">SAMN02745207_02689</name>
</gene>
<feature type="domain" description="GerMN" evidence="1">
    <location>
        <begin position="80"/>
        <end position="167"/>
    </location>
</feature>
<protein>
    <submittedName>
        <fullName evidence="2">Sporulation and spore germination</fullName>
    </submittedName>
</protein>
<evidence type="ECO:0000259" key="1">
    <source>
        <dbReference type="SMART" id="SM00909"/>
    </source>
</evidence>
<dbReference type="PROSITE" id="PS51257">
    <property type="entry name" value="PROKAR_LIPOPROTEIN"/>
    <property type="match status" value="1"/>
</dbReference>
<evidence type="ECO:0000313" key="2">
    <source>
        <dbReference type="EMBL" id="SHH82838.1"/>
    </source>
</evidence>
<proteinExistence type="predicted"/>
<dbReference type="AlphaFoldDB" id="A0A1M5W5X4"/>
<name>A0A1M5W5X4_9CLOT</name>
<accession>A0A1M5W5X4</accession>
<organism evidence="2 3">
    <name type="scientific">Clostridium grantii DSM 8605</name>
    <dbReference type="NCBI Taxonomy" id="1121316"/>
    <lineage>
        <taxon>Bacteria</taxon>
        <taxon>Bacillati</taxon>
        <taxon>Bacillota</taxon>
        <taxon>Clostridia</taxon>
        <taxon>Eubacteriales</taxon>
        <taxon>Clostridiaceae</taxon>
        <taxon>Clostridium</taxon>
    </lineage>
</organism>
<reference evidence="2 3" key="1">
    <citation type="submission" date="2016-11" db="EMBL/GenBank/DDBJ databases">
        <authorList>
            <person name="Jaros S."/>
            <person name="Januszkiewicz K."/>
            <person name="Wedrychowicz H."/>
        </authorList>
    </citation>
    <scope>NUCLEOTIDE SEQUENCE [LARGE SCALE GENOMIC DNA]</scope>
    <source>
        <strain evidence="2 3">DSM 8605</strain>
    </source>
</reference>
<dbReference type="Proteomes" id="UP000184447">
    <property type="component" value="Unassembled WGS sequence"/>
</dbReference>
<evidence type="ECO:0000313" key="3">
    <source>
        <dbReference type="Proteomes" id="UP000184447"/>
    </source>
</evidence>
<dbReference type="Pfam" id="PF10646">
    <property type="entry name" value="Germane"/>
    <property type="match status" value="1"/>
</dbReference>
<dbReference type="STRING" id="1121316.SAMN02745207_02689"/>